<keyword evidence="1" id="KW-0812">Transmembrane</keyword>
<name>A0A3P2EG12_KLEPN</name>
<evidence type="ECO:0000313" key="3">
    <source>
        <dbReference type="Proteomes" id="UP000272440"/>
    </source>
</evidence>
<feature type="transmembrane region" description="Helical" evidence="1">
    <location>
        <begin position="87"/>
        <end position="109"/>
    </location>
</feature>
<evidence type="ECO:0000256" key="1">
    <source>
        <dbReference type="SAM" id="Phobius"/>
    </source>
</evidence>
<keyword evidence="1" id="KW-1133">Transmembrane helix</keyword>
<dbReference type="AlphaFoldDB" id="A0A3P2EG12"/>
<protein>
    <submittedName>
        <fullName evidence="2">Uncharacterized protein</fullName>
    </submittedName>
</protein>
<dbReference type="Proteomes" id="UP000272440">
    <property type="component" value="Unassembled WGS sequence"/>
</dbReference>
<accession>A0A3P2EG12</accession>
<reference evidence="2 3" key="1">
    <citation type="journal article" date="2019" name="Antimicrob. Agents Chemother.">
        <title>Applying Rapid Whole Genome Sequencing to Predict Phenotypic Antimicrobial Susceptibility Testing Results Among Carbapenem-Resistant Klebsiella pneumoniae Clinical Isolates.</title>
        <authorList>
            <person name="Tamma P.D."/>
            <person name="Fan Y."/>
            <person name="Bergman Y."/>
            <person name="Pertea G."/>
            <person name="Kazmi A."/>
            <person name="Lewis S."/>
            <person name="Carroll K.C."/>
            <person name="Schatz M.C."/>
            <person name="Timp W."/>
            <person name="Simner P.J."/>
        </authorList>
    </citation>
    <scope>NUCLEOTIDE SEQUENCE [LARGE SCALE GENOMIC DNA]</scope>
    <source>
        <strain evidence="2 3">KLPN_33</strain>
    </source>
</reference>
<sequence>MITGTTNYDDVTEVHCNLCGDYYKADNPESHECNEEALGEIECDICGFKSTDSDGAHYCCEDNPMADITELALLVSKAKASVFTRNIFPSLSLLILIPMTLICGLKLMAEIPAPTFLSSMSAGKLQRLFARW</sequence>
<comment type="caution">
    <text evidence="2">The sequence shown here is derived from an EMBL/GenBank/DDBJ whole genome shotgun (WGS) entry which is preliminary data.</text>
</comment>
<organism evidence="2 3">
    <name type="scientific">Klebsiella pneumoniae</name>
    <dbReference type="NCBI Taxonomy" id="573"/>
    <lineage>
        <taxon>Bacteria</taxon>
        <taxon>Pseudomonadati</taxon>
        <taxon>Pseudomonadota</taxon>
        <taxon>Gammaproteobacteria</taxon>
        <taxon>Enterobacterales</taxon>
        <taxon>Enterobacteriaceae</taxon>
        <taxon>Klebsiella/Raoultella group</taxon>
        <taxon>Klebsiella</taxon>
        <taxon>Klebsiella pneumoniae complex</taxon>
    </lineage>
</organism>
<dbReference type="EMBL" id="RCZY01000002">
    <property type="protein sequence ID" value="RRE43166.1"/>
    <property type="molecule type" value="Genomic_DNA"/>
</dbReference>
<evidence type="ECO:0000313" key="2">
    <source>
        <dbReference type="EMBL" id="RRE43166.1"/>
    </source>
</evidence>
<gene>
    <name evidence="2" type="ORF">EAO28_02710</name>
</gene>
<proteinExistence type="predicted"/>
<keyword evidence="1" id="KW-0472">Membrane</keyword>